<dbReference type="KEGG" id="shj:SHELI_v1c05180"/>
<dbReference type="AlphaFoldDB" id="A0A1B3SKK0"/>
<reference evidence="1 2" key="1">
    <citation type="submission" date="2016-08" db="EMBL/GenBank/DDBJ databases">
        <title>Complete genome sequence of Spiroplasma helicoides TABS-2 (DSM 22551).</title>
        <authorList>
            <person name="Shen W.-Y."/>
            <person name="Lo W.-S."/>
            <person name="Lai Y.-C."/>
            <person name="Kuo C.-H."/>
        </authorList>
    </citation>
    <scope>NUCLEOTIDE SEQUENCE [LARGE SCALE GENOMIC DNA]</scope>
    <source>
        <strain evidence="1 2">TABS-2</strain>
    </source>
</reference>
<protein>
    <submittedName>
        <fullName evidence="1">Uncharacterized protein</fullName>
    </submittedName>
</protein>
<evidence type="ECO:0000313" key="2">
    <source>
        <dbReference type="Proteomes" id="UP000094378"/>
    </source>
</evidence>
<dbReference type="EMBL" id="CP017015">
    <property type="protein sequence ID" value="AOG60469.1"/>
    <property type="molecule type" value="Genomic_DNA"/>
</dbReference>
<proteinExistence type="predicted"/>
<sequence length="31" mass="3539">MNYSRPNIIGMDGINFNIFLNNGKNEVKLIV</sequence>
<gene>
    <name evidence="1" type="ORF">SHELI_v1c05180</name>
</gene>
<dbReference type="Proteomes" id="UP000094378">
    <property type="component" value="Chromosome"/>
</dbReference>
<keyword evidence="2" id="KW-1185">Reference proteome</keyword>
<organism evidence="1 2">
    <name type="scientific">Spiroplasma helicoides</name>
    <dbReference type="NCBI Taxonomy" id="216938"/>
    <lineage>
        <taxon>Bacteria</taxon>
        <taxon>Bacillati</taxon>
        <taxon>Mycoplasmatota</taxon>
        <taxon>Mollicutes</taxon>
        <taxon>Entomoplasmatales</taxon>
        <taxon>Spiroplasmataceae</taxon>
        <taxon>Spiroplasma</taxon>
    </lineage>
</organism>
<name>A0A1B3SKK0_9MOLU</name>
<accession>A0A1B3SKK0</accession>
<evidence type="ECO:0000313" key="1">
    <source>
        <dbReference type="EMBL" id="AOG60469.1"/>
    </source>
</evidence>